<accession>A0ABT2WAN9</accession>
<protein>
    <submittedName>
        <fullName evidence="1">Uncharacterized protein</fullName>
    </submittedName>
</protein>
<comment type="caution">
    <text evidence="1">The sequence shown here is derived from an EMBL/GenBank/DDBJ whole genome shotgun (WGS) entry which is preliminary data.</text>
</comment>
<organism evidence="1 2">
    <name type="scientific">Chryseobacterium edaphi</name>
    <dbReference type="NCBI Taxonomy" id="2976532"/>
    <lineage>
        <taxon>Bacteria</taxon>
        <taxon>Pseudomonadati</taxon>
        <taxon>Bacteroidota</taxon>
        <taxon>Flavobacteriia</taxon>
        <taxon>Flavobacteriales</taxon>
        <taxon>Weeksellaceae</taxon>
        <taxon>Chryseobacterium group</taxon>
        <taxon>Chryseobacterium</taxon>
    </lineage>
</organism>
<dbReference type="Proteomes" id="UP001208649">
    <property type="component" value="Unassembled WGS sequence"/>
</dbReference>
<proteinExistence type="predicted"/>
<reference evidence="2" key="1">
    <citation type="submission" date="2023-07" db="EMBL/GenBank/DDBJ databases">
        <title>Chryseobacterium sp. strain PBS4-4 Genome sequencing and assembly.</title>
        <authorList>
            <person name="Jung Y."/>
        </authorList>
    </citation>
    <scope>NUCLEOTIDE SEQUENCE [LARGE SCALE GENOMIC DNA]</scope>
    <source>
        <strain evidence="2">PBS4-4</strain>
    </source>
</reference>
<gene>
    <name evidence="1" type="ORF">NZ698_19070</name>
</gene>
<evidence type="ECO:0000313" key="2">
    <source>
        <dbReference type="Proteomes" id="UP001208649"/>
    </source>
</evidence>
<sequence length="856" mass="97921">MSITYKGNYESRLKHFIIEEEDSEFKVKISNWDKFTPDEQKKMVWIWSMMNRSKPNFSAVNYNKEINEGFGNITPTIPKIYRGGAMAWLEAYVFTEGPTNLIGNGVLISLKGTPKVLFYEWREYSKNNDGSVIDRTVEFGETIQLHIYTNSLYGDEIEIQFYNDIGFNDELPLQEKKNDQWIPEKSGESGYEWDAIKTDTKLQSFTKLIREVKKHELKFTPEYDCNKLIETNATDNSSKTFTQKSVVDVYVDPVWSFYARDKDGNLLNTIGLCAKISFKGEYLEPKEGEPSVRVLGGEFTGVSVLDSTGNKPVLVGEIETNAAVYQHCKYMTVEAVYDGKPSKIFDYAGNPQPVDNLVYQILATDELKLLEIKLPDLETEHCNFEKKPDSFHKNTAIKVNDFDRPRFQELDIKIPDKHMTFKTSFPKPSKEKAVEWAWFPNIETINYNVNLSSCAFQHPLKIKIYPDIYYEAGFKLATENPFFTGQTKSYTKKKYLGKSGFFDKKTNKAVRKNQQNAREENYKNKKQEVKEGRLSYDQFEIALEWGFGDKKQEAITFPGEHPIVNIVDTTMWIINTIGKLCFKEDADEAEREHTTNRSGQVNNGREGRTAYLSNKLKKKLKKVPFKIEISQPAFAGAVKWKLDPSKKEEGKLGTLYQVKFKADPLIEIKGSLDLLFVATKIPYVGQAVQAITAVADTVGSADDFWNSIVKFFGGGEKYEIKIDVDYYLDLFVSSAFKVEAMALHYHTIDGFRSNDIEPSVDLKFGIECGGNFDMKFGQVYSLEAEFGASAYAVWNITKNGETKSLECKYQGLYATIKTKFKTSSDSKNRGGNNNNEEEPEKKFLIHDGFSYEFKLD</sequence>
<evidence type="ECO:0000313" key="1">
    <source>
        <dbReference type="EMBL" id="MCU7619287.1"/>
    </source>
</evidence>
<dbReference type="EMBL" id="JAOTEM010000008">
    <property type="protein sequence ID" value="MCU7619287.1"/>
    <property type="molecule type" value="Genomic_DNA"/>
</dbReference>
<dbReference type="RefSeq" id="WP_263004839.1">
    <property type="nucleotide sequence ID" value="NZ_JAOTEM010000008.1"/>
</dbReference>
<keyword evidence="2" id="KW-1185">Reference proteome</keyword>
<name>A0ABT2WAN9_9FLAO</name>